<dbReference type="AlphaFoldDB" id="A0A9W8NN83"/>
<dbReference type="Proteomes" id="UP001148614">
    <property type="component" value="Unassembled WGS sequence"/>
</dbReference>
<keyword evidence="1" id="KW-0732">Signal</keyword>
<evidence type="ECO:0000256" key="1">
    <source>
        <dbReference type="ARBA" id="ARBA00022729"/>
    </source>
</evidence>
<reference evidence="3" key="1">
    <citation type="submission" date="2022-07" db="EMBL/GenBank/DDBJ databases">
        <title>Genome Sequence of Xylaria arbuscula.</title>
        <authorList>
            <person name="Buettner E."/>
        </authorList>
    </citation>
    <scope>NUCLEOTIDE SEQUENCE</scope>
    <source>
        <strain evidence="3">VT107</strain>
    </source>
</reference>
<protein>
    <recommendedName>
        <fullName evidence="5">Serine protease</fullName>
    </recommendedName>
</protein>
<accession>A0A9W8NN83</accession>
<feature type="region of interest" description="Disordered" evidence="2">
    <location>
        <begin position="343"/>
        <end position="366"/>
    </location>
</feature>
<gene>
    <name evidence="3" type="ORF">NPX13_g1012</name>
</gene>
<name>A0A9W8NN83_9PEZI</name>
<proteinExistence type="predicted"/>
<dbReference type="SUPFAM" id="SSF50494">
    <property type="entry name" value="Trypsin-like serine proteases"/>
    <property type="match status" value="1"/>
</dbReference>
<feature type="compositionally biased region" description="Basic and acidic residues" evidence="2">
    <location>
        <begin position="352"/>
        <end position="366"/>
    </location>
</feature>
<dbReference type="Gene3D" id="2.40.10.10">
    <property type="entry name" value="Trypsin-like serine proteases"/>
    <property type="match status" value="2"/>
</dbReference>
<keyword evidence="4" id="KW-1185">Reference proteome</keyword>
<comment type="caution">
    <text evidence="3">The sequence shown here is derived from an EMBL/GenBank/DDBJ whole genome shotgun (WGS) entry which is preliminary data.</text>
</comment>
<evidence type="ECO:0008006" key="5">
    <source>
        <dbReference type="Google" id="ProtNLM"/>
    </source>
</evidence>
<evidence type="ECO:0000313" key="3">
    <source>
        <dbReference type="EMBL" id="KAJ3579552.1"/>
    </source>
</evidence>
<evidence type="ECO:0000313" key="4">
    <source>
        <dbReference type="Proteomes" id="UP001148614"/>
    </source>
</evidence>
<dbReference type="VEuPathDB" id="FungiDB:F4678DRAFT_442576"/>
<dbReference type="PANTHER" id="PTHR15462">
    <property type="entry name" value="SERINE PROTEASE"/>
    <property type="match status" value="1"/>
</dbReference>
<dbReference type="InterPro" id="IPR043504">
    <property type="entry name" value="Peptidase_S1_PA_chymotrypsin"/>
</dbReference>
<dbReference type="InterPro" id="IPR009003">
    <property type="entry name" value="Peptidase_S1_PA"/>
</dbReference>
<dbReference type="Pfam" id="PF13365">
    <property type="entry name" value="Trypsin_2"/>
    <property type="match status" value="1"/>
</dbReference>
<organism evidence="3 4">
    <name type="scientific">Xylaria arbuscula</name>
    <dbReference type="NCBI Taxonomy" id="114810"/>
    <lineage>
        <taxon>Eukaryota</taxon>
        <taxon>Fungi</taxon>
        <taxon>Dikarya</taxon>
        <taxon>Ascomycota</taxon>
        <taxon>Pezizomycotina</taxon>
        <taxon>Sordariomycetes</taxon>
        <taxon>Xylariomycetidae</taxon>
        <taxon>Xylariales</taxon>
        <taxon>Xylariaceae</taxon>
        <taxon>Xylaria</taxon>
    </lineage>
</organism>
<dbReference type="PANTHER" id="PTHR15462:SF8">
    <property type="entry name" value="SERINE PROTEASE"/>
    <property type="match status" value="1"/>
</dbReference>
<sequence length="366" mass="40717">MTSTQIFSNAFCSFRDAFHFCYYLVSSLISHVLCPWPLVPGASKSHCHAQLYTEGEDGYDIDKYLASLVDAKFSGLGNRARIACWDLSPPISLLPYEGIVTKAPLRGVVDRESIRQGKECSGIFVIESYFELPNGQTFIMKGTAFAVSPFHALTSAHLVWHRKLGPAKWVVLVPDERQRRYIDRVKTCVAIACHANLITSPDEQARKADNDIAMLALAEPFDSGLRFLKCHQKPGPSFDEDGLVIGFPKDMPDYSAGKRLIWSRGWVSCERRNGVMSIEHKVNTVEGNSGSPVIVNDRVVGVHSMHLVDKRRNAAAPINRNGNNVDGFRGILRYIRGQHPKLPEGIQSLGKAKGDTHPGRELRLFT</sequence>
<dbReference type="EMBL" id="JANPWZ010000083">
    <property type="protein sequence ID" value="KAJ3579552.1"/>
    <property type="molecule type" value="Genomic_DNA"/>
</dbReference>
<dbReference type="InterPro" id="IPR050966">
    <property type="entry name" value="Glutamyl_endopeptidase"/>
</dbReference>
<evidence type="ECO:0000256" key="2">
    <source>
        <dbReference type="SAM" id="MobiDB-lite"/>
    </source>
</evidence>